<evidence type="ECO:0000313" key="1">
    <source>
        <dbReference type="EMBL" id="ADI19171.1"/>
    </source>
</evidence>
<proteinExistence type="predicted"/>
<organism evidence="1">
    <name type="scientific">uncultured delta proteobacterium HF0130_05G09</name>
    <dbReference type="NCBI Taxonomy" id="710827"/>
    <lineage>
        <taxon>Bacteria</taxon>
        <taxon>Deltaproteobacteria</taxon>
        <taxon>environmental samples</taxon>
    </lineage>
</organism>
<dbReference type="EMBL" id="GU474912">
    <property type="protein sequence ID" value="ADI19171.1"/>
    <property type="molecule type" value="Genomic_DNA"/>
</dbReference>
<protein>
    <submittedName>
        <fullName evidence="1">Uncharacterized protein</fullName>
    </submittedName>
</protein>
<dbReference type="AlphaFoldDB" id="E0XXN0"/>
<sequence>MAENIFDRIVIERVDLDITIGPKTFILSGNKEFINLATRNKTDLFFLLKEIVKKIGFIRTFKLYTKFPGKIKISEIH</sequence>
<reference evidence="1" key="1">
    <citation type="journal article" date="2011" name="Environ. Microbiol.">
        <title>Time-series analyses of Monterey Bay coastal microbial picoplankton using a 'genome proxy' microarray.</title>
        <authorList>
            <person name="Rich V.I."/>
            <person name="Pham V.D."/>
            <person name="Eppley J."/>
            <person name="Shi Y."/>
            <person name="DeLong E.F."/>
        </authorList>
    </citation>
    <scope>NUCLEOTIDE SEQUENCE</scope>
</reference>
<name>E0XXN0_9DELT</name>
<accession>E0XXN0</accession>